<proteinExistence type="predicted"/>
<feature type="transmembrane region" description="Helical" evidence="1">
    <location>
        <begin position="77"/>
        <end position="104"/>
    </location>
</feature>
<evidence type="ECO:0000313" key="3">
    <source>
        <dbReference type="Proteomes" id="UP000033066"/>
    </source>
</evidence>
<keyword evidence="3" id="KW-1185">Reference proteome</keyword>
<reference evidence="2" key="1">
    <citation type="submission" date="2014-07" db="EMBL/GenBank/DDBJ databases">
        <title>Methanogenic archaea and the global carbon cycle.</title>
        <authorList>
            <person name="Henriksen J.R."/>
            <person name="Luke J."/>
            <person name="Reinhart S."/>
            <person name="Benedict M.N."/>
            <person name="Youngblut N.D."/>
            <person name="Metcalf M.E."/>
            <person name="Whitaker R.J."/>
            <person name="Metcalf W.W."/>
        </authorList>
    </citation>
    <scope>NUCLEOTIDE SEQUENCE [LARGE SCALE GENOMIC DNA]</scope>
    <source>
        <strain evidence="2">3</strain>
    </source>
</reference>
<dbReference type="EMBL" id="CP009517">
    <property type="protein sequence ID" value="AKB82485.1"/>
    <property type="molecule type" value="Genomic_DNA"/>
</dbReference>
<dbReference type="RefSeq" id="WP_048107981.1">
    <property type="nucleotide sequence ID" value="NZ_CP009517.1"/>
</dbReference>
<accession>A0A0E3WX08</accession>
<evidence type="ECO:0000313" key="2">
    <source>
        <dbReference type="EMBL" id="AKB82485.1"/>
    </source>
</evidence>
<feature type="transmembrane region" description="Helical" evidence="1">
    <location>
        <begin position="220"/>
        <end position="244"/>
    </location>
</feature>
<gene>
    <name evidence="2" type="ORF">MSBR3_1907</name>
</gene>
<dbReference type="KEGG" id="mbak:MSBR3_1907"/>
<name>A0A0E3WX08_METBA</name>
<evidence type="ECO:0000256" key="1">
    <source>
        <dbReference type="SAM" id="Phobius"/>
    </source>
</evidence>
<dbReference type="AlphaFoldDB" id="A0A0E3WX08"/>
<keyword evidence="1" id="KW-0472">Membrane</keyword>
<sequence>MLKPNDFEGLIQFIVTGSLLPILNYLIKSLLSRLFNINYLPTPGKSEYKNFLISNSQPISDLFYKLELYKQDTSMKYFWGIEGGAIGALFSIALSFLFFIISAIKGFNKFTLFEPYYNYCYCVQKDIDLLSIVMSFNLFSLIAITIIALFLYLLYSKGYNEPKLTEELSLKRWSKYIYYIHWFSMGILIGTNGVVLYLTLWFHDIFIRFIGQSTIGLINYVMSIVIICIYLINFMTSIIFVIYLHNATNLFSRLFKQKINNFYIDDLPRVRIKTDGGDASGKINDIQNESLIILNDGSVLKAIRWDQIKIMELEKTDVNNKMIMKFLPQTTENNKSWWKFW</sequence>
<dbReference type="OrthoDB" id="137902at2157"/>
<feature type="transmembrane region" description="Helical" evidence="1">
    <location>
        <begin position="136"/>
        <end position="155"/>
    </location>
</feature>
<feature type="transmembrane region" description="Helical" evidence="1">
    <location>
        <begin position="176"/>
        <end position="200"/>
    </location>
</feature>
<dbReference type="STRING" id="1434107.MSBR3_1907"/>
<protein>
    <submittedName>
        <fullName evidence="2">Uncharacterized protein</fullName>
    </submittedName>
</protein>
<dbReference type="GeneID" id="24789470"/>
<dbReference type="PATRIC" id="fig|1434107.4.peg.2449"/>
<dbReference type="HOGENOM" id="CLU_784386_0_0_2"/>
<organism evidence="2 3">
    <name type="scientific">Methanosarcina barkeri 3</name>
    <dbReference type="NCBI Taxonomy" id="1434107"/>
    <lineage>
        <taxon>Archaea</taxon>
        <taxon>Methanobacteriati</taxon>
        <taxon>Methanobacteriota</taxon>
        <taxon>Stenosarchaea group</taxon>
        <taxon>Methanomicrobia</taxon>
        <taxon>Methanosarcinales</taxon>
        <taxon>Methanosarcinaceae</taxon>
        <taxon>Methanosarcina</taxon>
    </lineage>
</organism>
<keyword evidence="1" id="KW-0812">Transmembrane</keyword>
<feature type="transmembrane region" description="Helical" evidence="1">
    <location>
        <begin position="6"/>
        <end position="27"/>
    </location>
</feature>
<dbReference type="Proteomes" id="UP000033066">
    <property type="component" value="Chromosome"/>
</dbReference>
<keyword evidence="1" id="KW-1133">Transmembrane helix</keyword>